<evidence type="ECO:0000259" key="1">
    <source>
        <dbReference type="Pfam" id="PF18593"/>
    </source>
</evidence>
<reference evidence="2 3" key="1">
    <citation type="submission" date="2018-12" db="EMBL/GenBank/DDBJ databases">
        <authorList>
            <consortium name="Pathogen Informatics"/>
        </authorList>
    </citation>
    <scope>NUCLEOTIDE SEQUENCE [LARGE SCALE GENOMIC DNA]</scope>
    <source>
        <strain evidence="2 3">NCTC9419</strain>
    </source>
</reference>
<organism evidence="2 3">
    <name type="scientific">Serratia rubidaea</name>
    <name type="common">Serratia marinorubra</name>
    <dbReference type="NCBI Taxonomy" id="61652"/>
    <lineage>
        <taxon>Bacteria</taxon>
        <taxon>Pseudomonadati</taxon>
        <taxon>Pseudomonadota</taxon>
        <taxon>Gammaproteobacteria</taxon>
        <taxon>Enterobacterales</taxon>
        <taxon>Yersiniaceae</taxon>
        <taxon>Serratia</taxon>
    </lineage>
</organism>
<dbReference type="AlphaFoldDB" id="A0A447QNH5"/>
<evidence type="ECO:0000313" key="3">
    <source>
        <dbReference type="Proteomes" id="UP000271603"/>
    </source>
</evidence>
<name>A0A447QNH5_SERRU</name>
<dbReference type="Pfam" id="PF18593">
    <property type="entry name" value="CdiI_2"/>
    <property type="match status" value="1"/>
</dbReference>
<gene>
    <name evidence="2" type="ORF">NCTC9419_03130</name>
</gene>
<proteinExistence type="predicted"/>
<feature type="domain" description="CdiI immunity protein" evidence="1">
    <location>
        <begin position="3"/>
        <end position="93"/>
    </location>
</feature>
<sequence>MQNFYHLDQLIQGYFNQDADLINEGEDSIEGIIALFKQTASDEELKELADEVDAFLESYQDRLEEAFTQRYGFDFSLQLWETTAHDFLLTVRTMALGQTAAP</sequence>
<dbReference type="InterPro" id="IPR041129">
    <property type="entry name" value="CdiI_2"/>
</dbReference>
<dbReference type="Proteomes" id="UP000271603">
    <property type="component" value="Chromosome"/>
</dbReference>
<evidence type="ECO:0000313" key="2">
    <source>
        <dbReference type="EMBL" id="VEA71566.1"/>
    </source>
</evidence>
<dbReference type="EMBL" id="LR134155">
    <property type="protein sequence ID" value="VEA71566.1"/>
    <property type="molecule type" value="Genomic_DNA"/>
</dbReference>
<accession>A0A447QNH5</accession>
<protein>
    <recommendedName>
        <fullName evidence="1">CdiI immunity protein domain-containing protein</fullName>
    </recommendedName>
</protein>